<dbReference type="EC" id="2.8.1.-" evidence="4"/>
<dbReference type="EMBL" id="CP124755">
    <property type="protein sequence ID" value="WGZ89797.1"/>
    <property type="molecule type" value="Genomic_DNA"/>
</dbReference>
<dbReference type="SUPFAM" id="SSF52821">
    <property type="entry name" value="Rhodanese/Cell cycle control phosphatase"/>
    <property type="match status" value="2"/>
</dbReference>
<dbReference type="CDD" id="cd01448">
    <property type="entry name" value="TST_Repeat_1"/>
    <property type="match status" value="1"/>
</dbReference>
<feature type="domain" description="Rhodanese" evidence="3">
    <location>
        <begin position="16"/>
        <end position="135"/>
    </location>
</feature>
<keyword evidence="1 4" id="KW-0808">Transferase</keyword>
<dbReference type="Proteomes" id="UP001300672">
    <property type="component" value="Chromosome"/>
</dbReference>
<dbReference type="FunFam" id="3.40.250.10:FF:000035">
    <property type="entry name" value="Thiosulfate sulfurtransferase"/>
    <property type="match status" value="1"/>
</dbReference>
<dbReference type="KEGG" id="tdu:QJT80_09815"/>
<evidence type="ECO:0000256" key="1">
    <source>
        <dbReference type="ARBA" id="ARBA00022679"/>
    </source>
</evidence>
<dbReference type="PROSITE" id="PS50206">
    <property type="entry name" value="RHODANESE_3"/>
    <property type="match status" value="2"/>
</dbReference>
<name>A0AA95H1Z1_9GAMM</name>
<protein>
    <submittedName>
        <fullName evidence="4">Sulfurtransferase</fullName>
        <ecNumber evidence="4">2.8.1.-</ecNumber>
    </submittedName>
</protein>
<reference evidence="4" key="2">
    <citation type="submission" date="2023-04" db="EMBL/GenBank/DDBJ databases">
        <authorList>
            <person name="Beletskiy A.V."/>
            <person name="Mardanov A.V."/>
            <person name="Ravin N.V."/>
        </authorList>
    </citation>
    <scope>NUCLEOTIDE SEQUENCE</scope>
    <source>
        <strain evidence="4">GKL-01</strain>
    </source>
</reference>
<gene>
    <name evidence="4" type="ORF">QJT80_09815</name>
</gene>
<dbReference type="PANTHER" id="PTHR11364">
    <property type="entry name" value="THIOSULFATE SULFERTANSFERASE"/>
    <property type="match status" value="1"/>
</dbReference>
<evidence type="ECO:0000256" key="2">
    <source>
        <dbReference type="ARBA" id="ARBA00022737"/>
    </source>
</evidence>
<reference evidence="4" key="1">
    <citation type="journal article" date="2023" name="Int. J. Mol. Sci.">
        <title>Metagenomics Revealed a New Genus 'Candidatus Thiocaldithrix dubininis' gen. nov., sp. nov. and a New Species 'Candidatus Thiothrix putei' sp. nov. in the Family Thiotrichaceae, Some Members of Which Have Traits of Both Na+- and H+-Motive Energetics.</title>
        <authorList>
            <person name="Ravin N.V."/>
            <person name="Muntyan M.S."/>
            <person name="Smolyakov D.D."/>
            <person name="Rudenko T.S."/>
            <person name="Beletsky A.V."/>
            <person name="Mardanov A.V."/>
            <person name="Grabovich M.Y."/>
        </authorList>
    </citation>
    <scope>NUCLEOTIDE SEQUENCE</scope>
    <source>
        <strain evidence="4">GKL-01</strain>
    </source>
</reference>
<dbReference type="InterPro" id="IPR001763">
    <property type="entry name" value="Rhodanese-like_dom"/>
</dbReference>
<dbReference type="GO" id="GO:0004792">
    <property type="term" value="F:thiosulfate-cyanide sulfurtransferase activity"/>
    <property type="evidence" value="ECO:0007669"/>
    <property type="project" value="TreeGrafter"/>
</dbReference>
<sequence length="278" mass="30499">MYTTLISAPTLQVNIYNPDWLICDCRFNLADTNYGRQAYQMGHIPNAHYLHLDEDLSSAITPQTGRHPLPSPAQLSAKLQAIGLNPNTQVVVYDDNNGSMAARLWWLLRWLGHDAVAVLDGGLAAWQTAGYALSTQVPTVTQQGQFQARLKPECVVKVEELTKPNTWQLVDARAAERFRGEIEPIDPIAGHIPGAWNRPLTENLDGNQFKSAEQLKAEWQALLGNMSVANIVHMCGSGVTACHNLLAMEVAGLTGTKLYAGSWSEWIRDSSRPIATGG</sequence>
<dbReference type="Gene3D" id="3.40.250.10">
    <property type="entry name" value="Rhodanese-like domain"/>
    <property type="match status" value="2"/>
</dbReference>
<dbReference type="AlphaFoldDB" id="A0AA95H1Z1"/>
<dbReference type="InterPro" id="IPR036873">
    <property type="entry name" value="Rhodanese-like_dom_sf"/>
</dbReference>
<evidence type="ECO:0000313" key="4">
    <source>
        <dbReference type="EMBL" id="WGZ89797.1"/>
    </source>
</evidence>
<evidence type="ECO:0000259" key="3">
    <source>
        <dbReference type="PROSITE" id="PS50206"/>
    </source>
</evidence>
<accession>A0AA95H1Z1</accession>
<organism evidence="4">
    <name type="scientific">Candidatus Thiocaldithrix dubininis</name>
    <dbReference type="NCBI Taxonomy" id="3080823"/>
    <lineage>
        <taxon>Bacteria</taxon>
        <taxon>Pseudomonadati</taxon>
        <taxon>Pseudomonadota</taxon>
        <taxon>Gammaproteobacteria</taxon>
        <taxon>Thiotrichales</taxon>
        <taxon>Thiotrichaceae</taxon>
        <taxon>Candidatus Thiocaldithrix</taxon>
    </lineage>
</organism>
<keyword evidence="2" id="KW-0677">Repeat</keyword>
<feature type="domain" description="Rhodanese" evidence="3">
    <location>
        <begin position="163"/>
        <end position="275"/>
    </location>
</feature>
<dbReference type="SMART" id="SM00450">
    <property type="entry name" value="RHOD"/>
    <property type="match status" value="2"/>
</dbReference>
<dbReference type="Pfam" id="PF00581">
    <property type="entry name" value="Rhodanese"/>
    <property type="match status" value="2"/>
</dbReference>
<dbReference type="PANTHER" id="PTHR11364:SF27">
    <property type="entry name" value="SULFURTRANSFERASE"/>
    <property type="match status" value="1"/>
</dbReference>
<dbReference type="CDD" id="cd01449">
    <property type="entry name" value="TST_Repeat_2"/>
    <property type="match status" value="1"/>
</dbReference>
<proteinExistence type="predicted"/>
<dbReference type="InterPro" id="IPR045078">
    <property type="entry name" value="TST/MPST-like"/>
</dbReference>